<comment type="caution">
    <text evidence="1">The sequence shown here is derived from an EMBL/GenBank/DDBJ whole genome shotgun (WGS) entry which is preliminary data.</text>
</comment>
<organism evidence="1 2">
    <name type="scientific">Toxocara canis</name>
    <name type="common">Canine roundworm</name>
    <dbReference type="NCBI Taxonomy" id="6265"/>
    <lineage>
        <taxon>Eukaryota</taxon>
        <taxon>Metazoa</taxon>
        <taxon>Ecdysozoa</taxon>
        <taxon>Nematoda</taxon>
        <taxon>Chromadorea</taxon>
        <taxon>Rhabditida</taxon>
        <taxon>Spirurina</taxon>
        <taxon>Ascaridomorpha</taxon>
        <taxon>Ascaridoidea</taxon>
        <taxon>Toxocaridae</taxon>
        <taxon>Toxocara</taxon>
    </lineage>
</organism>
<dbReference type="EMBL" id="JPKZ01002585">
    <property type="protein sequence ID" value="KHN75973.1"/>
    <property type="molecule type" value="Genomic_DNA"/>
</dbReference>
<accession>A0A0B2V340</accession>
<evidence type="ECO:0000313" key="2">
    <source>
        <dbReference type="Proteomes" id="UP000031036"/>
    </source>
</evidence>
<keyword evidence="2" id="KW-1185">Reference proteome</keyword>
<gene>
    <name evidence="1" type="ORF">Tcan_18207</name>
</gene>
<proteinExistence type="predicted"/>
<dbReference type="AlphaFoldDB" id="A0A0B2V340"/>
<reference evidence="1 2" key="1">
    <citation type="submission" date="2014-11" db="EMBL/GenBank/DDBJ databases">
        <title>Genetic blueprint of the zoonotic pathogen Toxocara canis.</title>
        <authorList>
            <person name="Zhu X.-Q."/>
            <person name="Korhonen P.K."/>
            <person name="Cai H."/>
            <person name="Young N.D."/>
            <person name="Nejsum P."/>
            <person name="von Samson-Himmelstjerna G."/>
            <person name="Boag P.R."/>
            <person name="Tan P."/>
            <person name="Li Q."/>
            <person name="Min J."/>
            <person name="Yang Y."/>
            <person name="Wang X."/>
            <person name="Fang X."/>
            <person name="Hall R.S."/>
            <person name="Hofmann A."/>
            <person name="Sternberg P.W."/>
            <person name="Jex A.R."/>
            <person name="Gasser R.B."/>
        </authorList>
    </citation>
    <scope>NUCLEOTIDE SEQUENCE [LARGE SCALE GENOMIC DNA]</scope>
    <source>
        <strain evidence="1">PN_DK_2014</strain>
    </source>
</reference>
<name>A0A0B2V340_TOXCA</name>
<dbReference type="Proteomes" id="UP000031036">
    <property type="component" value="Unassembled WGS sequence"/>
</dbReference>
<protein>
    <submittedName>
        <fullName evidence="1">Uncharacterized protein</fullName>
    </submittedName>
</protein>
<sequence>MCAKGVHDEATALVGLVALIDYPQIIKSLSSAERITSNICQSTALEENDEHSCDRREQNRSCVMELERKGGLQRNQNKPQQKLAHSSYYSYGFNSDFILPSLVVIVPSSVQWASLVMAVEINFADSSYHLKQYPT</sequence>
<evidence type="ECO:0000313" key="1">
    <source>
        <dbReference type="EMBL" id="KHN75973.1"/>
    </source>
</evidence>